<dbReference type="EMBL" id="LAZR01036379">
    <property type="protein sequence ID" value="KKL25005.1"/>
    <property type="molecule type" value="Genomic_DNA"/>
</dbReference>
<evidence type="ECO:0000313" key="1">
    <source>
        <dbReference type="EMBL" id="KKL25005.1"/>
    </source>
</evidence>
<feature type="non-terminal residue" evidence="1">
    <location>
        <position position="1"/>
    </location>
</feature>
<accession>A0A0F9BSY3</accession>
<organism evidence="1">
    <name type="scientific">marine sediment metagenome</name>
    <dbReference type="NCBI Taxonomy" id="412755"/>
    <lineage>
        <taxon>unclassified sequences</taxon>
        <taxon>metagenomes</taxon>
        <taxon>ecological metagenomes</taxon>
    </lineage>
</organism>
<proteinExistence type="predicted"/>
<protein>
    <recommendedName>
        <fullName evidence="2">Phosphohydrolase</fullName>
    </recommendedName>
</protein>
<gene>
    <name evidence="1" type="ORF">LCGC14_2409620</name>
</gene>
<reference evidence="1" key="1">
    <citation type="journal article" date="2015" name="Nature">
        <title>Complex archaea that bridge the gap between prokaryotes and eukaryotes.</title>
        <authorList>
            <person name="Spang A."/>
            <person name="Saw J.H."/>
            <person name="Jorgensen S.L."/>
            <person name="Zaremba-Niedzwiedzka K."/>
            <person name="Martijn J."/>
            <person name="Lind A.E."/>
            <person name="van Eijk R."/>
            <person name="Schleper C."/>
            <person name="Guy L."/>
            <person name="Ettema T.J."/>
        </authorList>
    </citation>
    <scope>NUCLEOTIDE SEQUENCE</scope>
</reference>
<dbReference type="SUPFAM" id="SSF109604">
    <property type="entry name" value="HD-domain/PDEase-like"/>
    <property type="match status" value="1"/>
</dbReference>
<evidence type="ECO:0008006" key="2">
    <source>
        <dbReference type="Google" id="ProtNLM"/>
    </source>
</evidence>
<sequence length="214" mass="24024">QTFTGRAVDPINMNPDEVCVEDIAHALSMQCRFAGHCIEFYSVAEHSVRVSVLIQESGHHAMGCMLALLHDAAEAYLPDIISPIKPWVAINGVPISKIESLVLDTVFDAFNVGAGTSEYLQGTDLMRYIKNADLIMLATEARDLMSKPERLWGALPEPVKEKIVPWPWEEARSAFLTRFNELQAWLNEDIKAPKWHEQAARHSHSSSSRDWGNE</sequence>
<dbReference type="AlphaFoldDB" id="A0A0F9BSY3"/>
<comment type="caution">
    <text evidence="1">The sequence shown here is derived from an EMBL/GenBank/DDBJ whole genome shotgun (WGS) entry which is preliminary data.</text>
</comment>
<dbReference type="Gene3D" id="1.10.3210.10">
    <property type="entry name" value="Hypothetical protein af1432"/>
    <property type="match status" value="1"/>
</dbReference>
<name>A0A0F9BSY3_9ZZZZ</name>